<dbReference type="SUPFAM" id="SSF52047">
    <property type="entry name" value="RNI-like"/>
    <property type="match status" value="1"/>
</dbReference>
<dbReference type="InterPro" id="IPR032675">
    <property type="entry name" value="LRR_dom_sf"/>
</dbReference>
<evidence type="ECO:0000313" key="3">
    <source>
        <dbReference type="Proteomes" id="UP001258017"/>
    </source>
</evidence>
<evidence type="ECO:0000313" key="2">
    <source>
        <dbReference type="EMBL" id="KAK2578930.1"/>
    </source>
</evidence>
<comment type="caution">
    <text evidence="2">The sequence shown here is derived from an EMBL/GenBank/DDBJ whole genome shotgun (WGS) entry which is preliminary data.</text>
</comment>
<dbReference type="EMBL" id="JAIFRP010000130">
    <property type="protein sequence ID" value="KAK2578930.1"/>
    <property type="molecule type" value="Genomic_DNA"/>
</dbReference>
<feature type="domain" description="F-box/LRR-repeat protein 15-like leucin rich repeat" evidence="1">
    <location>
        <begin position="106"/>
        <end position="166"/>
    </location>
</feature>
<organism evidence="2 3">
    <name type="scientific">Odynerus spinipes</name>
    <dbReference type="NCBI Taxonomy" id="1348599"/>
    <lineage>
        <taxon>Eukaryota</taxon>
        <taxon>Metazoa</taxon>
        <taxon>Ecdysozoa</taxon>
        <taxon>Arthropoda</taxon>
        <taxon>Hexapoda</taxon>
        <taxon>Insecta</taxon>
        <taxon>Pterygota</taxon>
        <taxon>Neoptera</taxon>
        <taxon>Endopterygota</taxon>
        <taxon>Hymenoptera</taxon>
        <taxon>Apocrita</taxon>
        <taxon>Aculeata</taxon>
        <taxon>Vespoidea</taxon>
        <taxon>Vespidae</taxon>
        <taxon>Eumeninae</taxon>
        <taxon>Odynerus</taxon>
    </lineage>
</organism>
<reference evidence="2" key="2">
    <citation type="journal article" date="2023" name="Commun. Biol.">
        <title>Intrasexual cuticular hydrocarbon dimorphism in a wasp sheds light on hydrocarbon biosynthesis genes in Hymenoptera.</title>
        <authorList>
            <person name="Moris V.C."/>
            <person name="Podsiadlowski L."/>
            <person name="Martin S."/>
            <person name="Oeyen J.P."/>
            <person name="Donath A."/>
            <person name="Petersen M."/>
            <person name="Wilbrandt J."/>
            <person name="Misof B."/>
            <person name="Liedtke D."/>
            <person name="Thamm M."/>
            <person name="Scheiner R."/>
            <person name="Schmitt T."/>
            <person name="Niehuis O."/>
        </authorList>
    </citation>
    <scope>NUCLEOTIDE SEQUENCE</scope>
    <source>
        <strain evidence="2">GBR_01_08_01A</strain>
    </source>
</reference>
<protein>
    <recommendedName>
        <fullName evidence="1">F-box/LRR-repeat protein 15-like leucin rich repeat domain-containing protein</fullName>
    </recommendedName>
</protein>
<dbReference type="Pfam" id="PF25372">
    <property type="entry name" value="DUF7885"/>
    <property type="match status" value="1"/>
</dbReference>
<name>A0AAD9VM71_9HYME</name>
<dbReference type="InterPro" id="IPR057207">
    <property type="entry name" value="FBXL15_LRR"/>
</dbReference>
<proteinExistence type="predicted"/>
<evidence type="ECO:0000259" key="1">
    <source>
        <dbReference type="Pfam" id="PF25372"/>
    </source>
</evidence>
<sequence>MFKQVLNGRLIASVGHEKTLSRRPLFYWLTVIFNRVDSERIKEVGPDRACAEWLLKNGAYVKWQNSSEYLTDYNFLLEEKGTKYIQAVKAVDAGITYVGFPYFDGCKHIEKVKLIDCRYICNTAMHMLSYLKDSLKHLEVIGCASVTDEGLSSLKNLKNLKILKLGEMPYLQNPDAIKKELTECLPNTEIEMK</sequence>
<dbReference type="Gene3D" id="3.80.10.10">
    <property type="entry name" value="Ribonuclease Inhibitor"/>
    <property type="match status" value="1"/>
</dbReference>
<gene>
    <name evidence="2" type="ORF">KPH14_011136</name>
</gene>
<reference evidence="2" key="1">
    <citation type="submission" date="2021-08" db="EMBL/GenBank/DDBJ databases">
        <authorList>
            <person name="Misof B."/>
            <person name="Oliver O."/>
            <person name="Podsiadlowski L."/>
            <person name="Donath A."/>
            <person name="Peters R."/>
            <person name="Mayer C."/>
            <person name="Rust J."/>
            <person name="Gunkel S."/>
            <person name="Lesny P."/>
            <person name="Martin S."/>
            <person name="Oeyen J.P."/>
            <person name="Petersen M."/>
            <person name="Panagiotis P."/>
            <person name="Wilbrandt J."/>
            <person name="Tanja T."/>
        </authorList>
    </citation>
    <scope>NUCLEOTIDE SEQUENCE</scope>
    <source>
        <strain evidence="2">GBR_01_08_01A</strain>
        <tissue evidence="2">Thorax + abdomen</tissue>
    </source>
</reference>
<accession>A0AAD9VM71</accession>
<dbReference type="Proteomes" id="UP001258017">
    <property type="component" value="Unassembled WGS sequence"/>
</dbReference>
<dbReference type="AlphaFoldDB" id="A0AAD9VM71"/>
<keyword evidence="3" id="KW-1185">Reference proteome</keyword>